<dbReference type="PANTHER" id="PTHR30579:SF7">
    <property type="entry name" value="HTH-TYPE TRANSCRIPTIONAL REGULATOR LRHA-RELATED"/>
    <property type="match status" value="1"/>
</dbReference>
<evidence type="ECO:0000256" key="1">
    <source>
        <dbReference type="ARBA" id="ARBA00009437"/>
    </source>
</evidence>
<name>A0A3S2WBU2_9PROT</name>
<dbReference type="PROSITE" id="PS50931">
    <property type="entry name" value="HTH_LYSR"/>
    <property type="match status" value="1"/>
</dbReference>
<keyword evidence="4" id="KW-0804">Transcription</keyword>
<sequence length="287" mass="31487">MNQTFDMDALRTMITGVELGSFSRAANHLGRSQSAISMQLKKLEEQTGEKLFVRKGRGLEPTEPGEALLSYARRIIALNDEAAAALGTAVNRTTVRLGLPQDYFEDLLPAVMDRYSRLRPDVHLEVRAGRNHMFEEEVLTGRLDAAIAFFDHGVQRQGTHIADLPLHWYGATGMKRPAEDILPLVMYDHPCLFRKAALQALDQAGRKWRLALTTPSLPGVWGAVRGGHGISVRTGKSVPEGIADITRRYALPDLPPVELRMLSAHGPSAAASDLCDTVRAVAKEMAS</sequence>
<dbReference type="SUPFAM" id="SSF53850">
    <property type="entry name" value="Periplasmic binding protein-like II"/>
    <property type="match status" value="1"/>
</dbReference>
<evidence type="ECO:0000256" key="3">
    <source>
        <dbReference type="ARBA" id="ARBA00023125"/>
    </source>
</evidence>
<keyword evidence="2" id="KW-0805">Transcription regulation</keyword>
<dbReference type="GO" id="GO:0003677">
    <property type="term" value="F:DNA binding"/>
    <property type="evidence" value="ECO:0007669"/>
    <property type="project" value="UniProtKB-KW"/>
</dbReference>
<dbReference type="Gene3D" id="3.40.190.10">
    <property type="entry name" value="Periplasmic binding protein-like II"/>
    <property type="match status" value="2"/>
</dbReference>
<organism evidence="6 7">
    <name type="scientific">Hwanghaeella grinnelliae</name>
    <dbReference type="NCBI Taxonomy" id="2500179"/>
    <lineage>
        <taxon>Bacteria</taxon>
        <taxon>Pseudomonadati</taxon>
        <taxon>Pseudomonadota</taxon>
        <taxon>Alphaproteobacteria</taxon>
        <taxon>Rhodospirillales</taxon>
        <taxon>Rhodospirillaceae</taxon>
        <taxon>Hwanghaeella</taxon>
    </lineage>
</organism>
<comment type="similarity">
    <text evidence="1">Belongs to the LysR transcriptional regulatory family.</text>
</comment>
<keyword evidence="3" id="KW-0238">DNA-binding</keyword>
<evidence type="ECO:0000313" key="7">
    <source>
        <dbReference type="Proteomes" id="UP000287447"/>
    </source>
</evidence>
<dbReference type="Pfam" id="PF00126">
    <property type="entry name" value="HTH_1"/>
    <property type="match status" value="1"/>
</dbReference>
<dbReference type="AlphaFoldDB" id="A0A3S2WBU2"/>
<dbReference type="InterPro" id="IPR000847">
    <property type="entry name" value="LysR_HTH_N"/>
</dbReference>
<accession>A0A3S2WBU2</accession>
<keyword evidence="7" id="KW-1185">Reference proteome</keyword>
<dbReference type="RefSeq" id="WP_127764206.1">
    <property type="nucleotide sequence ID" value="NZ_SADE01000001.1"/>
</dbReference>
<dbReference type="PRINTS" id="PR00039">
    <property type="entry name" value="HTHLYSR"/>
</dbReference>
<dbReference type="InterPro" id="IPR005119">
    <property type="entry name" value="LysR_subst-bd"/>
</dbReference>
<dbReference type="SUPFAM" id="SSF46785">
    <property type="entry name" value="Winged helix' DNA-binding domain"/>
    <property type="match status" value="1"/>
</dbReference>
<dbReference type="EMBL" id="SADE01000001">
    <property type="protein sequence ID" value="RVU38835.1"/>
    <property type="molecule type" value="Genomic_DNA"/>
</dbReference>
<dbReference type="InterPro" id="IPR036390">
    <property type="entry name" value="WH_DNA-bd_sf"/>
</dbReference>
<dbReference type="FunFam" id="1.10.10.10:FF:000001">
    <property type="entry name" value="LysR family transcriptional regulator"/>
    <property type="match status" value="1"/>
</dbReference>
<dbReference type="InterPro" id="IPR036388">
    <property type="entry name" value="WH-like_DNA-bd_sf"/>
</dbReference>
<dbReference type="GO" id="GO:0003700">
    <property type="term" value="F:DNA-binding transcription factor activity"/>
    <property type="evidence" value="ECO:0007669"/>
    <property type="project" value="InterPro"/>
</dbReference>
<feature type="domain" description="HTH lysR-type" evidence="5">
    <location>
        <begin position="5"/>
        <end position="62"/>
    </location>
</feature>
<evidence type="ECO:0000256" key="4">
    <source>
        <dbReference type="ARBA" id="ARBA00023163"/>
    </source>
</evidence>
<evidence type="ECO:0000313" key="6">
    <source>
        <dbReference type="EMBL" id="RVU38835.1"/>
    </source>
</evidence>
<dbReference type="InterPro" id="IPR050176">
    <property type="entry name" value="LTTR"/>
</dbReference>
<dbReference type="Pfam" id="PF03466">
    <property type="entry name" value="LysR_substrate"/>
    <property type="match status" value="1"/>
</dbReference>
<dbReference type="OrthoDB" id="9789529at2"/>
<dbReference type="Proteomes" id="UP000287447">
    <property type="component" value="Unassembled WGS sequence"/>
</dbReference>
<dbReference type="PANTHER" id="PTHR30579">
    <property type="entry name" value="TRANSCRIPTIONAL REGULATOR"/>
    <property type="match status" value="1"/>
</dbReference>
<protein>
    <submittedName>
        <fullName evidence="6">LysR family transcriptional regulator</fullName>
    </submittedName>
</protein>
<comment type="caution">
    <text evidence="6">The sequence shown here is derived from an EMBL/GenBank/DDBJ whole genome shotgun (WGS) entry which is preliminary data.</text>
</comment>
<evidence type="ECO:0000256" key="2">
    <source>
        <dbReference type="ARBA" id="ARBA00023015"/>
    </source>
</evidence>
<gene>
    <name evidence="6" type="ORF">EOI86_06095</name>
</gene>
<evidence type="ECO:0000259" key="5">
    <source>
        <dbReference type="PROSITE" id="PS50931"/>
    </source>
</evidence>
<proteinExistence type="inferred from homology"/>
<dbReference type="Gene3D" id="1.10.10.10">
    <property type="entry name" value="Winged helix-like DNA-binding domain superfamily/Winged helix DNA-binding domain"/>
    <property type="match status" value="1"/>
</dbReference>
<reference evidence="7" key="1">
    <citation type="submission" date="2019-01" db="EMBL/GenBank/DDBJ databases">
        <title>Gri0909 isolated from a small marine red alga.</title>
        <authorList>
            <person name="Kim J."/>
            <person name="Jeong S.E."/>
            <person name="Jeon C.O."/>
        </authorList>
    </citation>
    <scope>NUCLEOTIDE SEQUENCE [LARGE SCALE GENOMIC DNA]</scope>
    <source>
        <strain evidence="7">Gri0909</strain>
    </source>
</reference>